<dbReference type="EMBL" id="JBFSSG010000001">
    <property type="protein sequence ID" value="MEZ8719662.1"/>
    <property type="molecule type" value="Genomic_DNA"/>
</dbReference>
<name>A0ABV4MR98_9VIBR</name>
<feature type="domain" description="RES" evidence="1">
    <location>
        <begin position="78"/>
        <end position="204"/>
    </location>
</feature>
<dbReference type="SMART" id="SM00953">
    <property type="entry name" value="RES"/>
    <property type="match status" value="1"/>
</dbReference>
<accession>A0ABV4MR98</accession>
<evidence type="ECO:0000259" key="1">
    <source>
        <dbReference type="SMART" id="SM00953"/>
    </source>
</evidence>
<sequence length="227" mass="25601">MGVSDKPQAMKGHRLINTKYPSIALFDDVASPEEFEMLYAIQAMTNPRLRDEIGDISLICKSEIPFHCERGRSYAVAPFTHINPNGGRFNDGFFGALYVASTDQTAALEVKHHQQQYWKSIDGLEYDRFLFRGLVVTHDPAPIHVIEPDNATILNPGCYAASQQLARDLKKDGYQAVEYPSVRSENGICWALFTPKPVYDVVQSYLLEMIWDGEKIAEVNKVNNMVV</sequence>
<dbReference type="Pfam" id="PF08808">
    <property type="entry name" value="RES"/>
    <property type="match status" value="1"/>
</dbReference>
<protein>
    <submittedName>
        <fullName evidence="2">RES family NAD+ phosphorylase</fullName>
    </submittedName>
</protein>
<dbReference type="InterPro" id="IPR014914">
    <property type="entry name" value="RES_dom"/>
</dbReference>
<comment type="caution">
    <text evidence="2">The sequence shown here is derived from an EMBL/GenBank/DDBJ whole genome shotgun (WGS) entry which is preliminary data.</text>
</comment>
<reference evidence="2 3" key="1">
    <citation type="journal article" date="2024" name="ISME J.">
        <title>Tailless and filamentous prophages are predominant in marine Vibrio.</title>
        <authorList>
            <person name="Steensen K."/>
            <person name="Seneca J."/>
            <person name="Bartlau N."/>
            <person name="Yu X.A."/>
            <person name="Hussain F.A."/>
            <person name="Polz M.F."/>
        </authorList>
    </citation>
    <scope>NUCLEOTIDE SEQUENCE [LARGE SCALE GENOMIC DNA]</scope>
    <source>
        <strain evidence="2 3">10N.239.312.F12</strain>
    </source>
</reference>
<organism evidence="2 3">
    <name type="scientific">Vibrio pomeroyi</name>
    <dbReference type="NCBI Taxonomy" id="198832"/>
    <lineage>
        <taxon>Bacteria</taxon>
        <taxon>Pseudomonadati</taxon>
        <taxon>Pseudomonadota</taxon>
        <taxon>Gammaproteobacteria</taxon>
        <taxon>Vibrionales</taxon>
        <taxon>Vibrionaceae</taxon>
        <taxon>Vibrio</taxon>
    </lineage>
</organism>
<dbReference type="Proteomes" id="UP001570071">
    <property type="component" value="Unassembled WGS sequence"/>
</dbReference>
<dbReference type="RefSeq" id="WP_269336761.1">
    <property type="nucleotide sequence ID" value="NZ_JBFSSG010000001.1"/>
</dbReference>
<gene>
    <name evidence="2" type="ORF">AB6D66_01190</name>
</gene>
<proteinExistence type="predicted"/>
<keyword evidence="3" id="KW-1185">Reference proteome</keyword>
<evidence type="ECO:0000313" key="2">
    <source>
        <dbReference type="EMBL" id="MEZ8719662.1"/>
    </source>
</evidence>
<evidence type="ECO:0000313" key="3">
    <source>
        <dbReference type="Proteomes" id="UP001570071"/>
    </source>
</evidence>